<organism evidence="3 4">
    <name type="scientific">Scophthalmus maximus</name>
    <name type="common">Turbot</name>
    <name type="synonym">Psetta maxima</name>
    <dbReference type="NCBI Taxonomy" id="52904"/>
    <lineage>
        <taxon>Eukaryota</taxon>
        <taxon>Metazoa</taxon>
        <taxon>Chordata</taxon>
        <taxon>Craniata</taxon>
        <taxon>Vertebrata</taxon>
        <taxon>Euteleostomi</taxon>
        <taxon>Actinopterygii</taxon>
        <taxon>Neopterygii</taxon>
        <taxon>Teleostei</taxon>
        <taxon>Neoteleostei</taxon>
        <taxon>Acanthomorphata</taxon>
        <taxon>Carangaria</taxon>
        <taxon>Pleuronectiformes</taxon>
        <taxon>Pleuronectoidei</taxon>
        <taxon>Scophthalmidae</taxon>
        <taxon>Scophthalmus</taxon>
    </lineage>
</organism>
<gene>
    <name evidence="3" type="primary">ifi35</name>
</gene>
<dbReference type="AlphaFoldDB" id="A0A8D3A578"/>
<evidence type="ECO:0000259" key="2">
    <source>
        <dbReference type="Pfam" id="PF07292"/>
    </source>
</evidence>
<dbReference type="Ensembl" id="ENSSMAT00000012864.2">
    <property type="protein sequence ID" value="ENSSMAP00000012699.2"/>
    <property type="gene ID" value="ENSSMAG00000007822.2"/>
</dbReference>
<evidence type="ECO:0000313" key="4">
    <source>
        <dbReference type="Proteomes" id="UP000694558"/>
    </source>
</evidence>
<dbReference type="Proteomes" id="UP000694558">
    <property type="component" value="Chromosome 19"/>
</dbReference>
<reference evidence="3" key="1">
    <citation type="submission" date="2023-05" db="EMBL/GenBank/DDBJ databases">
        <title>High-quality long-read genome of Scophthalmus maximus.</title>
        <authorList>
            <person name="Lien S."/>
            <person name="Martinez P."/>
        </authorList>
    </citation>
    <scope>NUCLEOTIDE SEQUENCE [LARGE SCALE GENOMIC DNA]</scope>
</reference>
<keyword evidence="1" id="KW-0175">Coiled coil</keyword>
<dbReference type="GO" id="GO:0005634">
    <property type="term" value="C:nucleus"/>
    <property type="evidence" value="ECO:0007669"/>
    <property type="project" value="TreeGrafter"/>
</dbReference>
<evidence type="ECO:0000256" key="1">
    <source>
        <dbReference type="SAM" id="Coils"/>
    </source>
</evidence>
<feature type="domain" description="NID" evidence="2">
    <location>
        <begin position="305"/>
        <end position="393"/>
    </location>
</feature>
<dbReference type="PANTHER" id="PTHR15225:SF1">
    <property type="entry name" value="INTERFERON-INDUCED 35 KDA PROTEIN"/>
    <property type="match status" value="1"/>
</dbReference>
<dbReference type="InterPro" id="IPR012677">
    <property type="entry name" value="Nucleotide-bd_a/b_plait_sf"/>
</dbReference>
<evidence type="ECO:0000313" key="3">
    <source>
        <dbReference type="Ensembl" id="ENSSMAP00000012699.2"/>
    </source>
</evidence>
<dbReference type="Gene3D" id="3.30.70.330">
    <property type="match status" value="1"/>
</dbReference>
<dbReference type="PANTHER" id="PTHR15225">
    <property type="entry name" value="INTERFERON-INDUCED PROTEIN 35/NMI N-MYC/STAT INTERACTING PROTEIN"/>
    <property type="match status" value="1"/>
</dbReference>
<sequence length="428" mass="47987">MNLNAASCMRVERPLVENGKTFSFGTSCCCEKETERINELRAVTRLKDFSLVMEQAPPPSKDSLEEIQALIANYKKICSQLSVDQTELASVTKDNQEMTQKCRQRSVKLAQSLDEEQRSNKERIENEKATVSSLSLEEIQLMEEIQKVEVALKQEEGENEQLRQEADVFTTVPEKKVVFTGETGNAGDARKFEMNSRVVYPMEGGTALITFEDEAAANRILTMKTHQVALEGDCHITVEARPVRLMLPSLVEIASEVCPQRMLISDLPEMDTETLLNKLDIHFHRRINGGGEVEGCEFLPDSGTVVLTFVDDNIAQGLTETEFHEVQLKNKKHTVRVTPFLNGKITNLKTKWSACPRTLLLAGIPEVMEQETLQDLLEIHFQKNSNGGGEIEAVLYNPPGRRASALFEERRPPAGKGAVSRRFTGFSR</sequence>
<dbReference type="Pfam" id="PF07292">
    <property type="entry name" value="NID"/>
    <property type="match status" value="2"/>
</dbReference>
<reference evidence="3" key="2">
    <citation type="submission" date="2025-08" db="UniProtKB">
        <authorList>
            <consortium name="Ensembl"/>
        </authorList>
    </citation>
    <scope>IDENTIFICATION</scope>
</reference>
<feature type="coiled-coil region" evidence="1">
    <location>
        <begin position="138"/>
        <end position="172"/>
    </location>
</feature>
<accession>A0A8D3A578</accession>
<dbReference type="InterPro" id="IPR009909">
    <property type="entry name" value="Nmi/IFP35_dom"/>
</dbReference>
<proteinExistence type="predicted"/>
<feature type="domain" description="NID" evidence="2">
    <location>
        <begin position="207"/>
        <end position="294"/>
    </location>
</feature>
<dbReference type="GeneTree" id="ENSGT00530000063686"/>
<protein>
    <submittedName>
        <fullName evidence="3">Interferon-induced protein 35</fullName>
    </submittedName>
</protein>
<name>A0A8D3A578_SCOMX</name>